<reference evidence="9 10" key="1">
    <citation type="submission" date="2017-11" db="EMBL/GenBank/DDBJ databases">
        <authorList>
            <person name="Han C.G."/>
        </authorList>
    </citation>
    <scope>NUCLEOTIDE SEQUENCE [LARGE SCALE GENOMIC DNA]</scope>
    <source>
        <strain evidence="5 10">A5</strain>
        <strain evidence="4 9">A8</strain>
    </source>
</reference>
<accession>A0A087FM20</accession>
<dbReference type="EMBL" id="JARTTN020000001">
    <property type="protein sequence ID" value="MEC6057392.1"/>
    <property type="molecule type" value="Genomic_DNA"/>
</dbReference>
<dbReference type="RefSeq" id="WP_008804758.1">
    <property type="nucleotide sequence ID" value="NC_011283.1"/>
</dbReference>
<evidence type="ECO:0000313" key="2">
    <source>
        <dbReference type="EMBL" id="GKJ88197.1"/>
    </source>
</evidence>
<reference evidence="3" key="8">
    <citation type="submission" date="2024-01" db="EMBL/GenBank/DDBJ databases">
        <authorList>
            <person name="Macesic N."/>
        </authorList>
    </citation>
    <scope>NUCLEOTIDE SEQUENCE</scope>
    <source>
        <strain evidence="3">CPO071</strain>
    </source>
</reference>
<dbReference type="Proteomes" id="UP000254545">
    <property type="component" value="Unassembled WGS sequence"/>
</dbReference>
<dbReference type="EMBL" id="UGKR01000003">
    <property type="protein sequence ID" value="STS90925.1"/>
    <property type="molecule type" value="Genomic_DNA"/>
</dbReference>
<keyword evidence="1" id="KW-1133">Transmembrane helix</keyword>
<evidence type="ECO:0000313" key="12">
    <source>
        <dbReference type="Proteomes" id="UP000258928"/>
    </source>
</evidence>
<dbReference type="EMBL" id="PICB01000676">
    <property type="protein sequence ID" value="PLP45012.1"/>
    <property type="molecule type" value="Genomic_DNA"/>
</dbReference>
<feature type="transmembrane region" description="Helical" evidence="1">
    <location>
        <begin position="12"/>
        <end position="30"/>
    </location>
</feature>
<evidence type="ECO:0000313" key="6">
    <source>
        <dbReference type="EMBL" id="QNP27092.1"/>
    </source>
</evidence>
<dbReference type="Proteomes" id="UP000234412">
    <property type="component" value="Unassembled WGS sequence"/>
</dbReference>
<reference evidence="8 12" key="4">
    <citation type="submission" date="2018-08" db="EMBL/GenBank/DDBJ databases">
        <authorList>
            <consortium name="Pathogen Informatics"/>
        </authorList>
    </citation>
    <scope>NUCLEOTIDE SEQUENCE [LARGE SCALE GENOMIC DNA]</scope>
    <source>
        <strain evidence="8 12">EuSCAPE_TR218</strain>
    </source>
</reference>
<dbReference type="KEGG" id="kvd:KR75_21995"/>
<dbReference type="EMBL" id="PIDP01001519">
    <property type="protein sequence ID" value="PLM90792.1"/>
    <property type="molecule type" value="Genomic_DNA"/>
</dbReference>
<feature type="transmembrane region" description="Helical" evidence="1">
    <location>
        <begin position="36"/>
        <end position="56"/>
    </location>
</feature>
<evidence type="ECO:0000313" key="4">
    <source>
        <dbReference type="EMBL" id="PLM90792.1"/>
    </source>
</evidence>
<dbReference type="EMBL" id="UKAS01000005">
    <property type="protein sequence ID" value="SXF93378.1"/>
    <property type="molecule type" value="Genomic_DNA"/>
</dbReference>
<reference evidence="6 13" key="5">
    <citation type="submission" date="2020-08" db="EMBL/GenBank/DDBJ databases">
        <title>Complete genome sequence of Klebsiella pneumoniae KP2757.</title>
        <authorList>
            <person name="Zhang X."/>
        </authorList>
    </citation>
    <scope>NUCLEOTIDE SEQUENCE [LARGE SCALE GENOMIC DNA]</scope>
    <source>
        <strain evidence="6 13">KP2757</strain>
    </source>
</reference>
<keyword evidence="1" id="KW-0472">Membrane</keyword>
<evidence type="ECO:0000313" key="11">
    <source>
        <dbReference type="Proteomes" id="UP000254545"/>
    </source>
</evidence>
<dbReference type="KEGG" id="kpk:A593_24065"/>
<dbReference type="EMBL" id="BQTA01000002">
    <property type="protein sequence ID" value="GKJ88197.1"/>
    <property type="molecule type" value="Genomic_DNA"/>
</dbReference>
<reference evidence="9 10" key="2">
    <citation type="submission" date="2018-01" db="EMBL/GenBank/DDBJ databases">
        <title>Genomic study of Klebsiella pneumoniae.</title>
        <authorList>
            <person name="Yang Y."/>
            <person name="Bicalho R."/>
        </authorList>
    </citation>
    <scope>NUCLEOTIDE SEQUENCE [LARGE SCALE GENOMIC DNA]</scope>
    <source>
        <strain evidence="5 10">A5</strain>
        <strain evidence="4 9">A8</strain>
    </source>
</reference>
<evidence type="ECO:0000313" key="8">
    <source>
        <dbReference type="EMBL" id="SXF93378.1"/>
    </source>
</evidence>
<organism evidence="5 10">
    <name type="scientific">Klebsiella variicola</name>
    <dbReference type="NCBI Taxonomy" id="244366"/>
    <lineage>
        <taxon>Bacteria</taxon>
        <taxon>Pseudomonadati</taxon>
        <taxon>Pseudomonadota</taxon>
        <taxon>Gammaproteobacteria</taxon>
        <taxon>Enterobacterales</taxon>
        <taxon>Enterobacteriaceae</taxon>
        <taxon>Klebsiella/Raoultella group</taxon>
        <taxon>Klebsiella</taxon>
        <taxon>Klebsiella pneumoniae complex</taxon>
    </lineage>
</organism>
<evidence type="ECO:0000313" key="9">
    <source>
        <dbReference type="Proteomes" id="UP000234412"/>
    </source>
</evidence>
<evidence type="ECO:0000313" key="7">
    <source>
        <dbReference type="EMBL" id="STS90925.1"/>
    </source>
</evidence>
<dbReference type="Proteomes" id="UP000516181">
    <property type="component" value="Chromosome"/>
</dbReference>
<dbReference type="AlphaFoldDB" id="A0A087FM20"/>
<dbReference type="Proteomes" id="UP000234473">
    <property type="component" value="Unassembled WGS sequence"/>
</dbReference>
<dbReference type="OMA" id="TIKRCHL"/>
<reference evidence="3" key="7">
    <citation type="journal article" date="2023" name="Nat. Commun.">
        <title>Genomic dissection of endemic carbapenem resistance reveals metallo-beta-lactamase dissemination through clonal, plasmid and integron transfer.</title>
        <authorList>
            <person name="Macesic N."/>
            <person name="Hawkey J."/>
            <person name="Vezina B."/>
            <person name="Wisniewski J.A."/>
            <person name="Cottingham H."/>
            <person name="Blakeway L.V."/>
            <person name="Harshegyi T."/>
            <person name="Pragastis K."/>
            <person name="Badoordeen G.Z."/>
            <person name="Dennison A."/>
            <person name="Spelman D.W."/>
            <person name="Jenney A.W.J."/>
            <person name="Peleg A.Y."/>
        </authorList>
    </citation>
    <scope>NUCLEOTIDE SEQUENCE</scope>
    <source>
        <strain evidence="3">CPO071</strain>
    </source>
</reference>
<reference evidence="7 11" key="3">
    <citation type="submission" date="2018-06" db="EMBL/GenBank/DDBJ databases">
        <authorList>
            <consortium name="Pathogen Informatics"/>
            <person name="Doyle S."/>
        </authorList>
    </citation>
    <scope>NUCLEOTIDE SEQUENCE [LARGE SCALE GENOMIC DNA]</scope>
    <source>
        <strain evidence="7 11">NCTC9177</strain>
    </source>
</reference>
<dbReference type="Proteomes" id="UP000258928">
    <property type="component" value="Unassembled WGS sequence"/>
</dbReference>
<dbReference type="Proteomes" id="UP001176846">
    <property type="component" value="Unassembled WGS sequence"/>
</dbReference>
<keyword evidence="1" id="KW-0812">Transmembrane</keyword>
<evidence type="ECO:0000313" key="10">
    <source>
        <dbReference type="Proteomes" id="UP000234473"/>
    </source>
</evidence>
<gene>
    <name evidence="5" type="ORF">CWM98_14125</name>
    <name evidence="4" type="ORF">CWN47_29085</name>
    <name evidence="6" type="ORF">IAP99_12485</name>
    <name evidence="7" type="ORF">NCTC9177_04825</name>
    <name evidence="2" type="ORF">NUKP37_11120</name>
    <name evidence="3" type="ORF">QAB22_012750</name>
    <name evidence="8" type="ORF">SAMEA3729809_02098</name>
</gene>
<protein>
    <submittedName>
        <fullName evidence="7">Transporter</fullName>
    </submittedName>
</protein>
<evidence type="ECO:0000313" key="13">
    <source>
        <dbReference type="Proteomes" id="UP000516181"/>
    </source>
</evidence>
<proteinExistence type="predicted"/>
<evidence type="ECO:0000313" key="5">
    <source>
        <dbReference type="EMBL" id="PLP45012.1"/>
    </source>
</evidence>
<evidence type="ECO:0000313" key="3">
    <source>
        <dbReference type="EMBL" id="MEC6057392.1"/>
    </source>
</evidence>
<evidence type="ECO:0000256" key="1">
    <source>
        <dbReference type="SAM" id="Phobius"/>
    </source>
</evidence>
<sequence length="71" mass="7888">MKLTPALIKRCHLVAAVMWVILAIPSLIWWKNSVLWVILISIYANIVGHLSGYSAARADQAAEENEDPTSK</sequence>
<dbReference type="Proteomes" id="UP001060507">
    <property type="component" value="Unassembled WGS sequence"/>
</dbReference>
<dbReference type="EMBL" id="CP060807">
    <property type="protein sequence ID" value="QNP27092.1"/>
    <property type="molecule type" value="Genomic_DNA"/>
</dbReference>
<dbReference type="KEGG" id="kpe:KPK_2518"/>
<name>A0A087FM20_KLEVA</name>
<reference evidence="2" key="6">
    <citation type="journal article" date="2022" name="J. Appl. Microbiol.">
        <title>PCR-based ORF typing of Klebsiella pneumoniae for rapid identification of global clones and transmission events.</title>
        <authorList>
            <person name="Nonogaki R."/>
            <person name="Iijima A."/>
            <person name="Kawamura K."/>
            <person name="Kayama S."/>
            <person name="Sugai M."/>
            <person name="Yagi T."/>
            <person name="Arakawa Y."/>
            <person name="Doi Y."/>
            <person name="Suzuki M."/>
        </authorList>
    </citation>
    <scope>NUCLEOTIDE SEQUENCE</scope>
    <source>
        <strain evidence="2">NUKP-37</strain>
    </source>
</reference>